<keyword evidence="2" id="KW-1133">Transmembrane helix</keyword>
<evidence type="ECO:0000256" key="1">
    <source>
        <dbReference type="SAM" id="MobiDB-lite"/>
    </source>
</evidence>
<feature type="region of interest" description="Disordered" evidence="1">
    <location>
        <begin position="70"/>
        <end position="137"/>
    </location>
</feature>
<keyword evidence="2" id="KW-0472">Membrane</keyword>
<proteinExistence type="predicted"/>
<keyword evidence="2" id="KW-0812">Transmembrane</keyword>
<gene>
    <name evidence="3" type="ORF">PACLA_8A070403</name>
</gene>
<feature type="transmembrane region" description="Helical" evidence="2">
    <location>
        <begin position="9"/>
        <end position="29"/>
    </location>
</feature>
<dbReference type="Proteomes" id="UP001152795">
    <property type="component" value="Unassembled WGS sequence"/>
</dbReference>
<feature type="compositionally biased region" description="Polar residues" evidence="1">
    <location>
        <begin position="127"/>
        <end position="137"/>
    </location>
</feature>
<accession>A0A6S7LQK7</accession>
<feature type="compositionally biased region" description="Basic and acidic residues" evidence="1">
    <location>
        <begin position="74"/>
        <end position="89"/>
    </location>
</feature>
<dbReference type="AlphaFoldDB" id="A0A6S7LQK7"/>
<sequence length="313" mass="36600">MGRDFSFRLLYRVAFFSFCLIFTCFYHGGGSVYDRREDKTEPNKLKDEFKGKPVNVDISLEQDERVSNLTENSKQIDGRKARKKTDLSKMARKGTAMKTLRSDRIRKSPELHFSNPSSPEVNAPSKEPTTISHSSETKWQNNGVMKNISSLENQLFHQNHLTDTAKRETFASLTTQHLRSRREIDAILESPTECANFTFTIKYEDNYRAWNNFSMMHQRRMYRYNEYRVTDDGLQVCNSSDPLVEQRWRDLITLEKNMLASKHCNVSVYAFYYSNYTLYRNFTVFFIPTGQSLARQDYGVFCNLFGKAKSVLQ</sequence>
<protein>
    <submittedName>
        <fullName evidence="3">Uncharacterized protein</fullName>
    </submittedName>
</protein>
<evidence type="ECO:0000256" key="2">
    <source>
        <dbReference type="SAM" id="Phobius"/>
    </source>
</evidence>
<dbReference type="OrthoDB" id="6134459at2759"/>
<feature type="compositionally biased region" description="Basic and acidic residues" evidence="1">
    <location>
        <begin position="100"/>
        <end position="110"/>
    </location>
</feature>
<keyword evidence="4" id="KW-1185">Reference proteome</keyword>
<reference evidence="3" key="1">
    <citation type="submission" date="2020-04" db="EMBL/GenBank/DDBJ databases">
        <authorList>
            <person name="Alioto T."/>
            <person name="Alioto T."/>
            <person name="Gomez Garrido J."/>
        </authorList>
    </citation>
    <scope>NUCLEOTIDE SEQUENCE</scope>
    <source>
        <strain evidence="3">A484AB</strain>
    </source>
</reference>
<evidence type="ECO:0000313" key="3">
    <source>
        <dbReference type="EMBL" id="CAB4038199.1"/>
    </source>
</evidence>
<organism evidence="3 4">
    <name type="scientific">Paramuricea clavata</name>
    <name type="common">Red gorgonian</name>
    <name type="synonym">Violescent sea-whip</name>
    <dbReference type="NCBI Taxonomy" id="317549"/>
    <lineage>
        <taxon>Eukaryota</taxon>
        <taxon>Metazoa</taxon>
        <taxon>Cnidaria</taxon>
        <taxon>Anthozoa</taxon>
        <taxon>Octocorallia</taxon>
        <taxon>Malacalcyonacea</taxon>
        <taxon>Plexauridae</taxon>
        <taxon>Paramuricea</taxon>
    </lineage>
</organism>
<evidence type="ECO:0000313" key="4">
    <source>
        <dbReference type="Proteomes" id="UP001152795"/>
    </source>
</evidence>
<dbReference type="EMBL" id="CACRXK020023926">
    <property type="protein sequence ID" value="CAB4038199.1"/>
    <property type="molecule type" value="Genomic_DNA"/>
</dbReference>
<comment type="caution">
    <text evidence="3">The sequence shown here is derived from an EMBL/GenBank/DDBJ whole genome shotgun (WGS) entry which is preliminary data.</text>
</comment>
<name>A0A6S7LQK7_PARCT</name>